<feature type="transmembrane region" description="Helical" evidence="7">
    <location>
        <begin position="163"/>
        <end position="188"/>
    </location>
</feature>
<evidence type="ECO:0000256" key="1">
    <source>
        <dbReference type="ARBA" id="ARBA00004651"/>
    </source>
</evidence>
<evidence type="ECO:0000256" key="7">
    <source>
        <dbReference type="SAM" id="Phobius"/>
    </source>
</evidence>
<keyword evidence="5 7" id="KW-1133">Transmembrane helix</keyword>
<feature type="transmembrane region" description="Helical" evidence="7">
    <location>
        <begin position="474"/>
        <end position="496"/>
    </location>
</feature>
<keyword evidence="4 7" id="KW-0812">Transmembrane</keyword>
<feature type="domain" description="Major facilitator superfamily (MFS) profile" evidence="8">
    <location>
        <begin position="13"/>
        <end position="498"/>
    </location>
</feature>
<dbReference type="GO" id="GO:0005886">
    <property type="term" value="C:plasma membrane"/>
    <property type="evidence" value="ECO:0007669"/>
    <property type="project" value="UniProtKB-SubCell"/>
</dbReference>
<dbReference type="EMBL" id="QDDR01000008">
    <property type="protein sequence ID" value="PVE46488.1"/>
    <property type="molecule type" value="Genomic_DNA"/>
</dbReference>
<feature type="transmembrane region" description="Helical" evidence="7">
    <location>
        <begin position="12"/>
        <end position="34"/>
    </location>
</feature>
<gene>
    <name evidence="9" type="ORF">DDE23_15145</name>
</gene>
<feature type="transmembrane region" description="Helical" evidence="7">
    <location>
        <begin position="267"/>
        <end position="289"/>
    </location>
</feature>
<evidence type="ECO:0000256" key="6">
    <source>
        <dbReference type="ARBA" id="ARBA00023136"/>
    </source>
</evidence>
<comment type="subcellular location">
    <subcellularLocation>
        <location evidence="1">Cell membrane</location>
        <topology evidence="1">Multi-pass membrane protein</topology>
    </subcellularLocation>
</comment>
<dbReference type="PANTHER" id="PTHR42718:SF47">
    <property type="entry name" value="METHYL VIOLOGEN RESISTANCE PROTEIN SMVA"/>
    <property type="match status" value="1"/>
</dbReference>
<dbReference type="CDD" id="cd17321">
    <property type="entry name" value="MFS_MMR_MDR_like"/>
    <property type="match status" value="1"/>
</dbReference>
<dbReference type="GO" id="GO:0022857">
    <property type="term" value="F:transmembrane transporter activity"/>
    <property type="evidence" value="ECO:0007669"/>
    <property type="project" value="InterPro"/>
</dbReference>
<feature type="transmembrane region" description="Helical" evidence="7">
    <location>
        <begin position="361"/>
        <end position="383"/>
    </location>
</feature>
<evidence type="ECO:0000256" key="4">
    <source>
        <dbReference type="ARBA" id="ARBA00022692"/>
    </source>
</evidence>
<protein>
    <submittedName>
        <fullName evidence="9">MFS transporter</fullName>
    </submittedName>
</protein>
<dbReference type="InterPro" id="IPR011701">
    <property type="entry name" value="MFS"/>
</dbReference>
<reference evidence="9 10" key="1">
    <citation type="journal article" date="2011" name="Syst. Appl. Microbiol.">
        <title>Defluviimonas denitrificans gen. nov., sp. nov., and Pararhodobacter aggregans gen. nov., sp. nov., non-phototrophic Rhodobacteraceae from the biofilter of a marine aquaculture.</title>
        <authorList>
            <person name="Foesel B.U."/>
            <person name="Drake H.L."/>
            <person name="Schramm A."/>
        </authorList>
    </citation>
    <scope>NUCLEOTIDE SEQUENCE [LARGE SCALE GENOMIC DNA]</scope>
    <source>
        <strain evidence="9 10">D1-19</strain>
    </source>
</reference>
<feature type="transmembrane region" description="Helical" evidence="7">
    <location>
        <begin position="301"/>
        <end position="321"/>
    </location>
</feature>
<evidence type="ECO:0000313" key="9">
    <source>
        <dbReference type="EMBL" id="PVE46488.1"/>
    </source>
</evidence>
<feature type="transmembrane region" description="Helical" evidence="7">
    <location>
        <begin position="200"/>
        <end position="222"/>
    </location>
</feature>
<evidence type="ECO:0000259" key="8">
    <source>
        <dbReference type="PROSITE" id="PS50850"/>
    </source>
</evidence>
<dbReference type="PANTHER" id="PTHR42718">
    <property type="entry name" value="MAJOR FACILITATOR SUPERFAMILY MULTIDRUG TRANSPORTER MFSC"/>
    <property type="match status" value="1"/>
</dbReference>
<evidence type="ECO:0000256" key="2">
    <source>
        <dbReference type="ARBA" id="ARBA00022448"/>
    </source>
</evidence>
<dbReference type="RefSeq" id="WP_107752601.1">
    <property type="nucleotide sequence ID" value="NZ_QBKF01000008.1"/>
</dbReference>
<evidence type="ECO:0000256" key="3">
    <source>
        <dbReference type="ARBA" id="ARBA00022475"/>
    </source>
</evidence>
<feature type="transmembrane region" description="Helical" evidence="7">
    <location>
        <begin position="102"/>
        <end position="125"/>
    </location>
</feature>
<dbReference type="InterPro" id="IPR020846">
    <property type="entry name" value="MFS_dom"/>
</dbReference>
<dbReference type="InterPro" id="IPR036259">
    <property type="entry name" value="MFS_trans_sf"/>
</dbReference>
<accession>A0A2T7UPE0</accession>
<feature type="transmembrane region" description="Helical" evidence="7">
    <location>
        <begin position="49"/>
        <end position="67"/>
    </location>
</feature>
<dbReference type="Proteomes" id="UP000244810">
    <property type="component" value="Unassembled WGS sequence"/>
</dbReference>
<evidence type="ECO:0000256" key="5">
    <source>
        <dbReference type="ARBA" id="ARBA00022989"/>
    </source>
</evidence>
<keyword evidence="6 7" id="KW-0472">Membrane</keyword>
<keyword evidence="3" id="KW-1003">Cell membrane</keyword>
<keyword evidence="2" id="KW-0813">Transport</keyword>
<proteinExistence type="predicted"/>
<dbReference type="OrthoDB" id="9807274at2"/>
<feature type="transmembrane region" description="Helical" evidence="7">
    <location>
        <begin position="79"/>
        <end position="96"/>
    </location>
</feature>
<dbReference type="SUPFAM" id="SSF103473">
    <property type="entry name" value="MFS general substrate transporter"/>
    <property type="match status" value="1"/>
</dbReference>
<dbReference type="Gene3D" id="1.20.1250.20">
    <property type="entry name" value="MFS general substrate transporter like domains"/>
    <property type="match status" value="1"/>
</dbReference>
<dbReference type="Pfam" id="PF07690">
    <property type="entry name" value="MFS_1"/>
    <property type="match status" value="1"/>
</dbReference>
<dbReference type="Gene3D" id="1.20.1720.10">
    <property type="entry name" value="Multidrug resistance protein D"/>
    <property type="match status" value="1"/>
</dbReference>
<name>A0A2T7UPE0_9RHOB</name>
<evidence type="ECO:0000313" key="10">
    <source>
        <dbReference type="Proteomes" id="UP000244810"/>
    </source>
</evidence>
<feature type="transmembrane region" description="Helical" evidence="7">
    <location>
        <begin position="404"/>
        <end position="425"/>
    </location>
</feature>
<sequence length="507" mass="51989">MSSPTPDPKRWLVLLAVMLAFLPVVLDMTILHVAVPRLTQALNASGTEVLWIIDIYPLLMAGLLVPMGTLSDRVGNRRILLTGLMIFAAASVWAAFAQSAGALIAARVFLALGGSMIMPCVLGLIRKTFEDPGERAIALGLWGTVGSAGAAVGPLVGGAMLEHFWWGSVFLINVPVMLVVAPACWFLLPRVEATTPGQWRIGQALLLILGMIAVVYAVKAGFGGKQPWSVAGLVLVFGIATLTLFARQQLRSAEPMLDLSLLSHPAILAGLLMAMVAAGALAGVELTLAQELQYVLGKTPLQAGLFMVPIMAAAAIGGPVAGFLSNRFGLRLVASLSLLIAAASLQMLAQSDFHAPGLAVPLALAVLGLTLSIGLTASSIAIMGAVEASKGGAAGSLEATGYELGTGLGITFFGVFMSGVFSRAMELPASIPATLAAEASRTIGDAYIVAGRLGGAEGAALIEAGKAAFTQTHAVLLSTSAGIITALALVVFLALAGHRPQVAGSPH</sequence>
<keyword evidence="10" id="KW-1185">Reference proteome</keyword>
<comment type="caution">
    <text evidence="9">The sequence shown here is derived from an EMBL/GenBank/DDBJ whole genome shotgun (WGS) entry which is preliminary data.</text>
</comment>
<dbReference type="AlphaFoldDB" id="A0A2T7UPE0"/>
<feature type="transmembrane region" description="Helical" evidence="7">
    <location>
        <begin position="137"/>
        <end position="157"/>
    </location>
</feature>
<dbReference type="PROSITE" id="PS50850">
    <property type="entry name" value="MFS"/>
    <property type="match status" value="1"/>
</dbReference>
<organism evidence="9 10">
    <name type="scientific">Pararhodobacter aggregans</name>
    <dbReference type="NCBI Taxonomy" id="404875"/>
    <lineage>
        <taxon>Bacteria</taxon>
        <taxon>Pseudomonadati</taxon>
        <taxon>Pseudomonadota</taxon>
        <taxon>Alphaproteobacteria</taxon>
        <taxon>Rhodobacterales</taxon>
        <taxon>Paracoccaceae</taxon>
        <taxon>Pararhodobacter</taxon>
    </lineage>
</organism>
<feature type="transmembrane region" description="Helical" evidence="7">
    <location>
        <begin position="328"/>
        <end position="349"/>
    </location>
</feature>
<feature type="transmembrane region" description="Helical" evidence="7">
    <location>
        <begin position="228"/>
        <end position="246"/>
    </location>
</feature>